<dbReference type="AlphaFoldDB" id="A0A7S4K6U6"/>
<sequence length="184" mass="21066">MNWPKKFATVDGFDFSEAFVKTAKKMQLEKKLTYSSLQFGETFEDRVVSLPESLNTEGINFFWGDACSLSANENVSKKGYDVVHASNLLCRLPKPKQFLKDCGEWVVKPGGLLVLVSPYSWLEDYTAKEDWVMGLEGPFEALKAELSEKFELVDRKPFPFLIREHARKFQYGVSDATVWKKKCT</sequence>
<protein>
    <recommendedName>
        <fullName evidence="2">Methyltransferase type 11 domain-containing protein</fullName>
    </recommendedName>
</protein>
<organism evidence="1">
    <name type="scientific">Paramoeba aestuarina</name>
    <dbReference type="NCBI Taxonomy" id="180227"/>
    <lineage>
        <taxon>Eukaryota</taxon>
        <taxon>Amoebozoa</taxon>
        <taxon>Discosea</taxon>
        <taxon>Flabellinia</taxon>
        <taxon>Dactylopodida</taxon>
        <taxon>Paramoebidae</taxon>
        <taxon>Paramoeba</taxon>
    </lineage>
</organism>
<dbReference type="PANTHER" id="PTHR45445:SF2">
    <property type="entry name" value="METHYLTRANSFERASE TYPE 11 DOMAIN-CONTAINING PROTEIN"/>
    <property type="match status" value="1"/>
</dbReference>
<dbReference type="SUPFAM" id="SSF53335">
    <property type="entry name" value="S-adenosyl-L-methionine-dependent methyltransferases"/>
    <property type="match status" value="1"/>
</dbReference>
<proteinExistence type="predicted"/>
<name>A0A7S4K6U6_9EUKA</name>
<dbReference type="EMBL" id="HBKR01006663">
    <property type="protein sequence ID" value="CAE2285785.1"/>
    <property type="molecule type" value="Transcribed_RNA"/>
</dbReference>
<dbReference type="InterPro" id="IPR029063">
    <property type="entry name" value="SAM-dependent_MTases_sf"/>
</dbReference>
<dbReference type="Gene3D" id="3.40.50.150">
    <property type="entry name" value="Vaccinia Virus protein VP39"/>
    <property type="match status" value="1"/>
</dbReference>
<accession>A0A7S4K6U6</accession>
<gene>
    <name evidence="1" type="ORF">NAES01612_LOCUS4393</name>
</gene>
<evidence type="ECO:0008006" key="2">
    <source>
        <dbReference type="Google" id="ProtNLM"/>
    </source>
</evidence>
<dbReference type="PANTHER" id="PTHR45445">
    <property type="match status" value="1"/>
</dbReference>
<evidence type="ECO:0000313" key="1">
    <source>
        <dbReference type="EMBL" id="CAE2285785.1"/>
    </source>
</evidence>
<reference evidence="1" key="1">
    <citation type="submission" date="2021-01" db="EMBL/GenBank/DDBJ databases">
        <authorList>
            <person name="Corre E."/>
            <person name="Pelletier E."/>
            <person name="Niang G."/>
            <person name="Scheremetjew M."/>
            <person name="Finn R."/>
            <person name="Kale V."/>
            <person name="Holt S."/>
            <person name="Cochrane G."/>
            <person name="Meng A."/>
            <person name="Brown T."/>
            <person name="Cohen L."/>
        </authorList>
    </citation>
    <scope>NUCLEOTIDE SEQUENCE</scope>
    <source>
        <strain evidence="1">SoJaBio B1-5/56/2</strain>
    </source>
</reference>